<dbReference type="InterPro" id="IPR036388">
    <property type="entry name" value="WH-like_DNA-bd_sf"/>
</dbReference>
<keyword evidence="1" id="KW-0805">Transcription regulation</keyword>
<evidence type="ECO:0000256" key="1">
    <source>
        <dbReference type="ARBA" id="ARBA00023015"/>
    </source>
</evidence>
<dbReference type="OrthoDB" id="163333at2"/>
<sequence length="118" mass="13671">MEAEFDPNIPIYIQIMNTIKMKIISEELKPEDKLSSVREMSVKLKVNPNTIQRAYQELERQGITYKKRGMGTFVSGDISMIERLKEEMADDILRVFIKSMKDLGFSPEEIVEAVKENI</sequence>
<dbReference type="GO" id="GO:0003700">
    <property type="term" value="F:DNA-binding transcription factor activity"/>
    <property type="evidence" value="ECO:0007669"/>
    <property type="project" value="InterPro"/>
</dbReference>
<organism evidence="5 6">
    <name type="scientific">Clostridium luticellarii</name>
    <dbReference type="NCBI Taxonomy" id="1691940"/>
    <lineage>
        <taxon>Bacteria</taxon>
        <taxon>Bacillati</taxon>
        <taxon>Bacillota</taxon>
        <taxon>Clostridia</taxon>
        <taxon>Eubacteriales</taxon>
        <taxon>Clostridiaceae</taxon>
        <taxon>Clostridium</taxon>
    </lineage>
</organism>
<dbReference type="Proteomes" id="UP000237798">
    <property type="component" value="Unassembled WGS sequence"/>
</dbReference>
<dbReference type="CDD" id="cd07377">
    <property type="entry name" value="WHTH_GntR"/>
    <property type="match status" value="1"/>
</dbReference>
<dbReference type="GO" id="GO:0003677">
    <property type="term" value="F:DNA binding"/>
    <property type="evidence" value="ECO:0007669"/>
    <property type="project" value="UniProtKB-KW"/>
</dbReference>
<evidence type="ECO:0000313" key="6">
    <source>
        <dbReference type="Proteomes" id="UP000237798"/>
    </source>
</evidence>
<dbReference type="PANTHER" id="PTHR38445:SF6">
    <property type="entry name" value="GNTR-FAMILY TRANSCRIPTIONAL REGULATOR"/>
    <property type="match status" value="1"/>
</dbReference>
<evidence type="ECO:0000259" key="4">
    <source>
        <dbReference type="PROSITE" id="PS50949"/>
    </source>
</evidence>
<evidence type="ECO:0000256" key="3">
    <source>
        <dbReference type="ARBA" id="ARBA00023163"/>
    </source>
</evidence>
<dbReference type="EMBL" id="PVXP01000036">
    <property type="protein sequence ID" value="PRR84675.1"/>
    <property type="molecule type" value="Genomic_DNA"/>
</dbReference>
<feature type="domain" description="HTH gntR-type" evidence="4">
    <location>
        <begin position="9"/>
        <end position="77"/>
    </location>
</feature>
<dbReference type="AlphaFoldDB" id="A0A2T0BLB5"/>
<name>A0A2T0BLB5_9CLOT</name>
<dbReference type="PANTHER" id="PTHR38445">
    <property type="entry name" value="HTH-TYPE TRANSCRIPTIONAL REPRESSOR YTRA"/>
    <property type="match status" value="1"/>
</dbReference>
<keyword evidence="2" id="KW-0238">DNA-binding</keyword>
<dbReference type="RefSeq" id="WP_106009979.1">
    <property type="nucleotide sequence ID" value="NZ_PVXP01000036.1"/>
</dbReference>
<dbReference type="Gene3D" id="1.10.10.10">
    <property type="entry name" value="Winged helix-like DNA-binding domain superfamily/Winged helix DNA-binding domain"/>
    <property type="match status" value="1"/>
</dbReference>
<keyword evidence="3" id="KW-0804">Transcription</keyword>
<keyword evidence="6" id="KW-1185">Reference proteome</keyword>
<evidence type="ECO:0000256" key="2">
    <source>
        <dbReference type="ARBA" id="ARBA00023125"/>
    </source>
</evidence>
<proteinExistence type="predicted"/>
<dbReference type="SMART" id="SM00345">
    <property type="entry name" value="HTH_GNTR"/>
    <property type="match status" value="1"/>
</dbReference>
<evidence type="ECO:0000313" key="5">
    <source>
        <dbReference type="EMBL" id="PRR84675.1"/>
    </source>
</evidence>
<accession>A0A2T0BLB5</accession>
<protein>
    <submittedName>
        <fullName evidence="5">HTH-type transcriptional repressor YtrA</fullName>
    </submittedName>
</protein>
<gene>
    <name evidence="5" type="primary">ytrA_3</name>
    <name evidence="5" type="ORF">CLLU_23590</name>
</gene>
<dbReference type="InterPro" id="IPR000524">
    <property type="entry name" value="Tscrpt_reg_HTH_GntR"/>
</dbReference>
<dbReference type="InterPro" id="IPR036390">
    <property type="entry name" value="WH_DNA-bd_sf"/>
</dbReference>
<comment type="caution">
    <text evidence="5">The sequence shown here is derived from an EMBL/GenBank/DDBJ whole genome shotgun (WGS) entry which is preliminary data.</text>
</comment>
<reference evidence="5 6" key="1">
    <citation type="submission" date="2018-03" db="EMBL/GenBank/DDBJ databases">
        <title>Genome sequence of Clostridium luticellarii DSM 29923.</title>
        <authorList>
            <person name="Poehlein A."/>
            <person name="Daniel R."/>
        </authorList>
    </citation>
    <scope>NUCLEOTIDE SEQUENCE [LARGE SCALE GENOMIC DNA]</scope>
    <source>
        <strain evidence="5 6">DSM 29923</strain>
    </source>
</reference>
<dbReference type="PROSITE" id="PS50949">
    <property type="entry name" value="HTH_GNTR"/>
    <property type="match status" value="1"/>
</dbReference>
<dbReference type="SUPFAM" id="SSF46785">
    <property type="entry name" value="Winged helix' DNA-binding domain"/>
    <property type="match status" value="1"/>
</dbReference>
<dbReference type="Pfam" id="PF00392">
    <property type="entry name" value="GntR"/>
    <property type="match status" value="1"/>
</dbReference>